<dbReference type="RefSeq" id="WP_130357172.1">
    <property type="nucleotide sequence ID" value="NZ_SGXC01000001.1"/>
</dbReference>
<protein>
    <submittedName>
        <fullName evidence="2">Uncharacterized protein</fullName>
    </submittedName>
</protein>
<organism evidence="2 3">
    <name type="scientific">Pigmentiphaga kullae</name>
    <dbReference type="NCBI Taxonomy" id="151784"/>
    <lineage>
        <taxon>Bacteria</taxon>
        <taxon>Pseudomonadati</taxon>
        <taxon>Pseudomonadota</taxon>
        <taxon>Betaproteobacteria</taxon>
        <taxon>Burkholderiales</taxon>
        <taxon>Alcaligenaceae</taxon>
        <taxon>Pigmentiphaga</taxon>
    </lineage>
</organism>
<accession>A0A4Q7NMD2</accession>
<gene>
    <name evidence="2" type="ORF">EV675_2080</name>
</gene>
<evidence type="ECO:0000313" key="3">
    <source>
        <dbReference type="Proteomes" id="UP000292445"/>
    </source>
</evidence>
<dbReference type="AlphaFoldDB" id="A0A4Q7NMD2"/>
<comment type="caution">
    <text evidence="2">The sequence shown here is derived from an EMBL/GenBank/DDBJ whole genome shotgun (WGS) entry which is preliminary data.</text>
</comment>
<dbReference type="EMBL" id="SGXC01000001">
    <property type="protein sequence ID" value="RZS86046.1"/>
    <property type="molecule type" value="Genomic_DNA"/>
</dbReference>
<proteinExistence type="predicted"/>
<keyword evidence="3" id="KW-1185">Reference proteome</keyword>
<keyword evidence="1" id="KW-0175">Coiled coil</keyword>
<evidence type="ECO:0000313" key="2">
    <source>
        <dbReference type="EMBL" id="RZS86046.1"/>
    </source>
</evidence>
<name>A0A4Q7NMD2_9BURK</name>
<sequence length="341" mass="38310">MARKKTEVAVAAPLPEVNTQAYVEDVIAVRTVADIQRQDEMDEVLAAGVDLGRLEALDFVATVANSALIQIFENVKKSKAWRLLRNPKSGDGRHFESIDEFCEAKLGKSYRRMREIASNHRLLGQEAFEQAERIGLHQRDYNAIKALPAPDQELIRRAVEEAKTRDEVVDLMQELAVRHGKEREAHGKELEDAKAEQRALEKLSADAAKEKQRLQVKLEKLQLGTASWEDKVAEFKEEIGKRQAIVDEALGRHLEAATALDAWWTEQVTSRDGYDPEMQVDLPVPVLTVLMQLVDAVDRSAQVVAAVQADLHNRFGQEIDQFRSHRLADSDEGGSDDDMEA</sequence>
<dbReference type="Proteomes" id="UP000292445">
    <property type="component" value="Unassembled WGS sequence"/>
</dbReference>
<reference evidence="2 3" key="1">
    <citation type="submission" date="2019-02" db="EMBL/GenBank/DDBJ databases">
        <title>Genomic Encyclopedia of Type Strains, Phase IV (KMG-IV): sequencing the most valuable type-strain genomes for metagenomic binning, comparative biology and taxonomic classification.</title>
        <authorList>
            <person name="Goeker M."/>
        </authorList>
    </citation>
    <scope>NUCLEOTIDE SEQUENCE [LARGE SCALE GENOMIC DNA]</scope>
    <source>
        <strain evidence="2 3">K24</strain>
    </source>
</reference>
<feature type="coiled-coil region" evidence="1">
    <location>
        <begin position="183"/>
        <end position="238"/>
    </location>
</feature>
<evidence type="ECO:0000256" key="1">
    <source>
        <dbReference type="SAM" id="Coils"/>
    </source>
</evidence>
<dbReference type="OrthoDB" id="9155829at2"/>